<keyword evidence="2 7" id="KW-0963">Cytoplasm</keyword>
<dbReference type="SUPFAM" id="SSF47794">
    <property type="entry name" value="Rad51 N-terminal domain-like"/>
    <property type="match status" value="1"/>
</dbReference>
<dbReference type="SUPFAM" id="SSF69705">
    <property type="entry name" value="Transcription factor NusA, N-terminal domain"/>
    <property type="match status" value="1"/>
</dbReference>
<keyword evidence="6 7" id="KW-0804">Transcription</keyword>
<keyword evidence="1 7" id="KW-0806">Transcription termination</keyword>
<dbReference type="Pfam" id="PF13184">
    <property type="entry name" value="KH_NusA_1st"/>
    <property type="match status" value="1"/>
</dbReference>
<dbReference type="PROSITE" id="PS50084">
    <property type="entry name" value="KH_TYPE_1"/>
    <property type="match status" value="1"/>
</dbReference>
<dbReference type="Pfam" id="PF08529">
    <property type="entry name" value="NusA_N"/>
    <property type="match status" value="1"/>
</dbReference>
<dbReference type="InterPro" id="IPR013735">
    <property type="entry name" value="TF_NusA_N"/>
</dbReference>
<dbReference type="InterPro" id="IPR009019">
    <property type="entry name" value="KH_sf_prok-type"/>
</dbReference>
<accession>A0ABM7V8Z7</accession>
<evidence type="ECO:0000256" key="7">
    <source>
        <dbReference type="HAMAP-Rule" id="MF_00945"/>
    </source>
</evidence>
<proteinExistence type="inferred from homology"/>
<dbReference type="Pfam" id="PF00575">
    <property type="entry name" value="S1"/>
    <property type="match status" value="1"/>
</dbReference>
<dbReference type="SMART" id="SM00316">
    <property type="entry name" value="S1"/>
    <property type="match status" value="1"/>
</dbReference>
<protein>
    <recommendedName>
        <fullName evidence="7">Transcription termination/antitermination protein NusA</fullName>
    </recommendedName>
</protein>
<dbReference type="RefSeq" id="WP_236864500.1">
    <property type="nucleotide sequence ID" value="NZ_AP025225.1"/>
</dbReference>
<dbReference type="CDD" id="cd02134">
    <property type="entry name" value="KH-II_NusA_rpt1"/>
    <property type="match status" value="1"/>
</dbReference>
<comment type="similarity">
    <text evidence="7">Belongs to the NusA family.</text>
</comment>
<dbReference type="Gene3D" id="2.40.50.140">
    <property type="entry name" value="Nucleic acid-binding proteins"/>
    <property type="match status" value="1"/>
</dbReference>
<evidence type="ECO:0000256" key="4">
    <source>
        <dbReference type="ARBA" id="ARBA00022884"/>
    </source>
</evidence>
<dbReference type="EMBL" id="AP025225">
    <property type="protein sequence ID" value="BDB96273.1"/>
    <property type="molecule type" value="Genomic_DNA"/>
</dbReference>
<dbReference type="InterPro" id="IPR010995">
    <property type="entry name" value="DNA_repair_Rad51/TF_NusA_a-hlx"/>
</dbReference>
<keyword evidence="5 7" id="KW-0805">Transcription regulation</keyword>
<dbReference type="SUPFAM" id="SSF50249">
    <property type="entry name" value="Nucleic acid-binding proteins"/>
    <property type="match status" value="1"/>
</dbReference>
<dbReference type="Pfam" id="PF14520">
    <property type="entry name" value="HHH_5"/>
    <property type="match status" value="1"/>
</dbReference>
<dbReference type="InterPro" id="IPR012340">
    <property type="entry name" value="NA-bd_OB-fold"/>
</dbReference>
<dbReference type="InterPro" id="IPR058582">
    <property type="entry name" value="KH_NusA_2nd"/>
</dbReference>
<dbReference type="InterPro" id="IPR015946">
    <property type="entry name" value="KH_dom-like_a/b"/>
</dbReference>
<dbReference type="NCBIfam" id="TIGR01953">
    <property type="entry name" value="NusA"/>
    <property type="match status" value="1"/>
</dbReference>
<dbReference type="Gene3D" id="1.10.150.20">
    <property type="entry name" value="5' to 3' exonuclease, C-terminal subdomain"/>
    <property type="match status" value="2"/>
</dbReference>
<dbReference type="CDD" id="cd22529">
    <property type="entry name" value="KH-II_NusA_rpt2"/>
    <property type="match status" value="1"/>
</dbReference>
<gene>
    <name evidence="7 9" type="primary">nusA</name>
    <name evidence="9" type="ORF">HYD_4060</name>
</gene>
<keyword evidence="4 7" id="KW-0694">RNA-binding</keyword>
<evidence type="ECO:0000256" key="5">
    <source>
        <dbReference type="ARBA" id="ARBA00023015"/>
    </source>
</evidence>
<dbReference type="Gene3D" id="3.30.1480.10">
    <property type="entry name" value="NusA, N-terminal domain"/>
    <property type="match status" value="1"/>
</dbReference>
<evidence type="ECO:0000313" key="10">
    <source>
        <dbReference type="Proteomes" id="UP001320209"/>
    </source>
</evidence>
<dbReference type="InterPro" id="IPR003029">
    <property type="entry name" value="S1_domain"/>
</dbReference>
<reference evidence="9" key="1">
    <citation type="submission" date="2021-10" db="EMBL/GenBank/DDBJ databases">
        <title>Genome Sequence of The Candidatus Hydrogeosomobacter endosymbioticus, an Intracellular Bacterial Symbiont of the Anaerobic Ciliate GW7.</title>
        <authorList>
            <person name="Shiohama Y."/>
            <person name="Shinzato N."/>
        </authorList>
    </citation>
    <scope>NUCLEOTIDE SEQUENCE [LARGE SCALE GENOMIC DNA]</scope>
    <source>
        <strain evidence="9">200920</strain>
    </source>
</reference>
<dbReference type="Gene3D" id="3.30.300.20">
    <property type="match status" value="2"/>
</dbReference>
<dbReference type="InterPro" id="IPR010213">
    <property type="entry name" value="TF_NusA"/>
</dbReference>
<dbReference type="SUPFAM" id="SSF54814">
    <property type="entry name" value="Prokaryotic type KH domain (KH-domain type II)"/>
    <property type="match status" value="2"/>
</dbReference>
<comment type="subcellular location">
    <subcellularLocation>
        <location evidence="7">Cytoplasm</location>
    </subcellularLocation>
</comment>
<comment type="subunit">
    <text evidence="7">Monomer. Binds directly to the core enzyme of the DNA-dependent RNA polymerase and to nascent RNA.</text>
</comment>
<dbReference type="InterPro" id="IPR004087">
    <property type="entry name" value="KH_dom"/>
</dbReference>
<dbReference type="PANTHER" id="PTHR22648">
    <property type="entry name" value="TRANSCRIPTION TERMINATION FACTOR NUSA"/>
    <property type="match status" value="1"/>
</dbReference>
<evidence type="ECO:0000256" key="2">
    <source>
        <dbReference type="ARBA" id="ARBA00022490"/>
    </source>
</evidence>
<evidence type="ECO:0000259" key="8">
    <source>
        <dbReference type="PROSITE" id="PS50126"/>
    </source>
</evidence>
<evidence type="ECO:0000256" key="3">
    <source>
        <dbReference type="ARBA" id="ARBA00022814"/>
    </source>
</evidence>
<dbReference type="HAMAP" id="MF_00945_B">
    <property type="entry name" value="NusA_B"/>
    <property type="match status" value="1"/>
</dbReference>
<dbReference type="CDD" id="cd04455">
    <property type="entry name" value="S1_NusA"/>
    <property type="match status" value="1"/>
</dbReference>
<evidence type="ECO:0000256" key="1">
    <source>
        <dbReference type="ARBA" id="ARBA00022472"/>
    </source>
</evidence>
<organism evidence="9 10">
    <name type="scientific">Candidatus Hydrogenosomobacter endosymbioticus</name>
    <dbReference type="NCBI Taxonomy" id="2558174"/>
    <lineage>
        <taxon>Bacteria</taxon>
        <taxon>Pseudomonadati</taxon>
        <taxon>Pseudomonadota</taxon>
        <taxon>Alphaproteobacteria</taxon>
        <taxon>Holosporales</taxon>
        <taxon>Holosporaceae</taxon>
        <taxon>Candidatus Hydrogenosomobacter</taxon>
    </lineage>
</organism>
<dbReference type="SMART" id="SM00322">
    <property type="entry name" value="KH"/>
    <property type="match status" value="2"/>
</dbReference>
<dbReference type="PROSITE" id="PS50126">
    <property type="entry name" value="S1"/>
    <property type="match status" value="1"/>
</dbReference>
<sequence>MDNLGLGSVLLREAEVLAREKFLERDAVVCALEDALRRVSTMAYGPENDISVSIDRNSGEVRVARHRRVVGEVSDVFKEVAADEVAYKGVSIGDDFVEELPLKLGRSYLQTVKSSLMSSIYEMERERQFKEFSNRVGDLVTGVVKRVEFRNIFVDLVRAEGIILYSESIPMENFRVGDRVKAYVYAVERKQRGAQIFLSRAHPQFLAKIFAQEVPEVDDGVVEIRSIAREPGSRAKVAVCSRDASVDPVGTCVGVKGSRVNAVSQELHGEKIDMILWSQDKAVFVVNALTPAEVVKVIIDNVDESKITVVVPDNQQSIAIGRRGQNVELAHQLTGCHLSIVSESEEKVRRSNDVAVKIAEFTEKLDIDEMMAHFLLAEGFESIKDIASSQVEELSSLQGFDSDLANELIERAKDAHDNDEKKNRKLFVEDAGGDERLLGIGVPMDLLIELAGKGIRSIEDFAYLSIDDMKEFAGEKACGVRDSDMGNFIMKAREIALKDENGG</sequence>
<dbReference type="Proteomes" id="UP001320209">
    <property type="component" value="Chromosome"/>
</dbReference>
<evidence type="ECO:0000313" key="9">
    <source>
        <dbReference type="EMBL" id="BDB96273.1"/>
    </source>
</evidence>
<dbReference type="InterPro" id="IPR030842">
    <property type="entry name" value="TF_NusA_bacterial"/>
</dbReference>
<keyword evidence="3 7" id="KW-0889">Transcription antitermination</keyword>
<comment type="function">
    <text evidence="7">Participates in both transcription termination and antitermination.</text>
</comment>
<feature type="domain" description="S1 motif" evidence="8">
    <location>
        <begin position="137"/>
        <end position="201"/>
    </location>
</feature>
<dbReference type="InterPro" id="IPR036555">
    <property type="entry name" value="NusA_N_sf"/>
</dbReference>
<evidence type="ECO:0000256" key="6">
    <source>
        <dbReference type="ARBA" id="ARBA00023163"/>
    </source>
</evidence>
<dbReference type="InterPro" id="IPR025249">
    <property type="entry name" value="TF_NusA_KH_1st"/>
</dbReference>
<dbReference type="PANTHER" id="PTHR22648:SF0">
    <property type="entry name" value="TRANSCRIPTION TERMINATION_ANTITERMINATION PROTEIN NUSA"/>
    <property type="match status" value="1"/>
</dbReference>
<keyword evidence="10" id="KW-1185">Reference proteome</keyword>
<name>A0ABM7V8Z7_9PROT</name>
<dbReference type="Pfam" id="PF26594">
    <property type="entry name" value="KH_NusA_2nd"/>
    <property type="match status" value="1"/>
</dbReference>